<dbReference type="Proteomes" id="UP001595987">
    <property type="component" value="Unassembled WGS sequence"/>
</dbReference>
<dbReference type="InterPro" id="IPR003593">
    <property type="entry name" value="AAA+_ATPase"/>
</dbReference>
<protein>
    <submittedName>
        <fullName evidence="8">Amino acid ABC transporter ATP-binding protein</fullName>
    </submittedName>
</protein>
<dbReference type="GO" id="GO:0005524">
    <property type="term" value="F:ATP binding"/>
    <property type="evidence" value="ECO:0007669"/>
    <property type="project" value="UniProtKB-KW"/>
</dbReference>
<dbReference type="Gene3D" id="3.40.50.300">
    <property type="entry name" value="P-loop containing nucleotide triphosphate hydrolases"/>
    <property type="match status" value="1"/>
</dbReference>
<keyword evidence="4" id="KW-0547">Nucleotide-binding</keyword>
<feature type="domain" description="ABC transporter" evidence="7">
    <location>
        <begin position="2"/>
        <end position="239"/>
    </location>
</feature>
<evidence type="ECO:0000259" key="7">
    <source>
        <dbReference type="PROSITE" id="PS50893"/>
    </source>
</evidence>
<dbReference type="RefSeq" id="WP_213534929.1">
    <property type="nucleotide sequence ID" value="NZ_BOVQ01000004.1"/>
</dbReference>
<dbReference type="PIRSF" id="PIRSF039085">
    <property type="entry name" value="ABC_ATPase_HisP"/>
    <property type="match status" value="1"/>
</dbReference>
<evidence type="ECO:0000256" key="3">
    <source>
        <dbReference type="ARBA" id="ARBA00022475"/>
    </source>
</evidence>
<keyword evidence="3" id="KW-1003">Cell membrane</keyword>
<dbReference type="InterPro" id="IPR050086">
    <property type="entry name" value="MetN_ABC_transporter-like"/>
</dbReference>
<dbReference type="Pfam" id="PF00005">
    <property type="entry name" value="ABC_tran"/>
    <property type="match status" value="1"/>
</dbReference>
<name>A0ABV9JGD6_9LACT</name>
<evidence type="ECO:0000256" key="2">
    <source>
        <dbReference type="ARBA" id="ARBA00022448"/>
    </source>
</evidence>
<evidence type="ECO:0000256" key="5">
    <source>
        <dbReference type="ARBA" id="ARBA00022840"/>
    </source>
</evidence>
<comment type="subcellular location">
    <subcellularLocation>
        <location evidence="1">Cell membrane</location>
        <topology evidence="1">Peripheral membrane protein</topology>
    </subcellularLocation>
</comment>
<evidence type="ECO:0000256" key="6">
    <source>
        <dbReference type="ARBA" id="ARBA00023136"/>
    </source>
</evidence>
<keyword evidence="6" id="KW-0472">Membrane</keyword>
<dbReference type="InterPro" id="IPR027417">
    <property type="entry name" value="P-loop_NTPase"/>
</dbReference>
<dbReference type="PANTHER" id="PTHR43166">
    <property type="entry name" value="AMINO ACID IMPORT ATP-BINDING PROTEIN"/>
    <property type="match status" value="1"/>
</dbReference>
<comment type="caution">
    <text evidence="8">The sequence shown here is derived from an EMBL/GenBank/DDBJ whole genome shotgun (WGS) entry which is preliminary data.</text>
</comment>
<dbReference type="EMBL" id="JBHSGD010000005">
    <property type="protein sequence ID" value="MFC4652384.1"/>
    <property type="molecule type" value="Genomic_DNA"/>
</dbReference>
<evidence type="ECO:0000313" key="9">
    <source>
        <dbReference type="Proteomes" id="UP001595987"/>
    </source>
</evidence>
<dbReference type="InterPro" id="IPR030679">
    <property type="entry name" value="ABC_ATPase_HisP-typ"/>
</dbReference>
<dbReference type="PROSITE" id="PS00211">
    <property type="entry name" value="ABC_TRANSPORTER_1"/>
    <property type="match status" value="1"/>
</dbReference>
<dbReference type="PANTHER" id="PTHR43166:SF35">
    <property type="entry name" value="L-CYSTINE IMPORT ATP-BINDING PROTEIN TCYN"/>
    <property type="match status" value="1"/>
</dbReference>
<dbReference type="InterPro" id="IPR003439">
    <property type="entry name" value="ABC_transporter-like_ATP-bd"/>
</dbReference>
<dbReference type="SUPFAM" id="SSF52540">
    <property type="entry name" value="P-loop containing nucleoside triphosphate hydrolases"/>
    <property type="match status" value="1"/>
</dbReference>
<organism evidence="8 9">
    <name type="scientific">Lactococcus nasutitermitis</name>
    <dbReference type="NCBI Taxonomy" id="1652957"/>
    <lineage>
        <taxon>Bacteria</taxon>
        <taxon>Bacillati</taxon>
        <taxon>Bacillota</taxon>
        <taxon>Bacilli</taxon>
        <taxon>Lactobacillales</taxon>
        <taxon>Streptococcaceae</taxon>
        <taxon>Lactococcus</taxon>
    </lineage>
</organism>
<keyword evidence="9" id="KW-1185">Reference proteome</keyword>
<dbReference type="PROSITE" id="PS50893">
    <property type="entry name" value="ABC_TRANSPORTER_2"/>
    <property type="match status" value="1"/>
</dbReference>
<evidence type="ECO:0000256" key="4">
    <source>
        <dbReference type="ARBA" id="ARBA00022741"/>
    </source>
</evidence>
<keyword evidence="5 8" id="KW-0067">ATP-binding</keyword>
<sequence>MIKITNLSKTFSGVQVLDGLNLEIHEGDVVALIGASGAGKSTFLRSINYLEQPDSGQLEIDDFKIDFATINKKEILELRRQTGMVFQQFNLFERRTALQNVMEGLIQVKKLPKEEAEKIASEELAKVGLTERMDYYPKFLSGGQKQRVGIARAMAMKPTLLLLDEPTSALDPELVGEVQETILKAAKNKQTMVLVSHEMDFVYNVATKVLFLEKGKIIEEGTPEDVFYSPKNKRTAEFLSRYAKNLEVGNFL</sequence>
<dbReference type="InterPro" id="IPR017871">
    <property type="entry name" value="ABC_transporter-like_CS"/>
</dbReference>
<evidence type="ECO:0000313" key="8">
    <source>
        <dbReference type="EMBL" id="MFC4652384.1"/>
    </source>
</evidence>
<keyword evidence="2" id="KW-0813">Transport</keyword>
<evidence type="ECO:0000256" key="1">
    <source>
        <dbReference type="ARBA" id="ARBA00004202"/>
    </source>
</evidence>
<gene>
    <name evidence="8" type="ORF">ACFO26_05620</name>
</gene>
<dbReference type="SMART" id="SM00382">
    <property type="entry name" value="AAA"/>
    <property type="match status" value="1"/>
</dbReference>
<reference evidence="9" key="1">
    <citation type="journal article" date="2019" name="Int. J. Syst. Evol. Microbiol.">
        <title>The Global Catalogue of Microorganisms (GCM) 10K type strain sequencing project: providing services to taxonomists for standard genome sequencing and annotation.</title>
        <authorList>
            <consortium name="The Broad Institute Genomics Platform"/>
            <consortium name="The Broad Institute Genome Sequencing Center for Infectious Disease"/>
            <person name="Wu L."/>
            <person name="Ma J."/>
        </authorList>
    </citation>
    <scope>NUCLEOTIDE SEQUENCE [LARGE SCALE GENOMIC DNA]</scope>
    <source>
        <strain evidence="9">CCUG 63287</strain>
    </source>
</reference>
<proteinExistence type="predicted"/>
<accession>A0ABV9JGD6</accession>
<dbReference type="CDD" id="cd03262">
    <property type="entry name" value="ABC_HisP_GlnQ"/>
    <property type="match status" value="1"/>
</dbReference>